<organism evidence="3">
    <name type="scientific">Aegilops tauschii</name>
    <name type="common">Tausch's goatgrass</name>
    <name type="synonym">Aegilops squarrosa</name>
    <dbReference type="NCBI Taxonomy" id="37682"/>
    <lineage>
        <taxon>Eukaryota</taxon>
        <taxon>Viridiplantae</taxon>
        <taxon>Streptophyta</taxon>
        <taxon>Embryophyta</taxon>
        <taxon>Tracheophyta</taxon>
        <taxon>Spermatophyta</taxon>
        <taxon>Magnoliopsida</taxon>
        <taxon>Liliopsida</taxon>
        <taxon>Poales</taxon>
        <taxon>Poaceae</taxon>
        <taxon>BOP clade</taxon>
        <taxon>Pooideae</taxon>
        <taxon>Triticodae</taxon>
        <taxon>Triticeae</taxon>
        <taxon>Triticinae</taxon>
        <taxon>Aegilops</taxon>
    </lineage>
</organism>
<dbReference type="Pfam" id="PF24570">
    <property type="entry name" value="BACK_BPM_SPOP"/>
    <property type="match status" value="1"/>
</dbReference>
<dbReference type="Gene3D" id="2.60.210.10">
    <property type="entry name" value="Apoptosis, Tumor Necrosis Factor Receptor Associated Protein 2, Chain A"/>
    <property type="match status" value="2"/>
</dbReference>
<evidence type="ECO:0000256" key="1">
    <source>
        <dbReference type="ARBA" id="ARBA00004906"/>
    </source>
</evidence>
<dbReference type="Gene3D" id="1.25.40.420">
    <property type="match status" value="1"/>
</dbReference>
<dbReference type="PANTHER" id="PTHR26379:SF494">
    <property type="entry name" value="BTB DOMAIN-CONTAINING PROTEIN"/>
    <property type="match status" value="1"/>
</dbReference>
<dbReference type="InterPro" id="IPR008974">
    <property type="entry name" value="TRAF-like"/>
</dbReference>
<comment type="pathway">
    <text evidence="1">Protein modification; protein ubiquitination.</text>
</comment>
<dbReference type="SUPFAM" id="SSF49599">
    <property type="entry name" value="TRAF domain-like"/>
    <property type="match status" value="2"/>
</dbReference>
<dbReference type="PROSITE" id="PS50144">
    <property type="entry name" value="MATH"/>
    <property type="match status" value="1"/>
</dbReference>
<sequence>MATPQPHKTASTHRSAVARGAHQLDILGYSTRSKLGVRNTVRSRTFDAGGFSWALVCRFTANPARARGVTLASIALELFRNESDEAVVAAASVRIDDPAGSGRWLAAEWRSAEAHTFPAWSRSAFAWELTVPDSFVRHEERYVMDDCLTVHCVVDVLKEEESAEGATRKYTVAVPPPPSLSQDIHRLWEEMWRPDVTFTFTIDDARIQAHKLVLAARHSCWQLEAACIEFMSSDPDVYDAVEATEEYKKLDKACPSFITDVSKKVDRGAVSLLRSLPSTSSMGGGTGTVTGSSRETTTRITSRYNPSAVMIGTHEFTIENLSSVRKTHGVRHYIRSGSFHVGGYDWAIDVYPSGVSKDAAEHISVFVMPSIDGNGTKAGGRKKSGLRRPAIIFLYSASTSGHRDLPLAELSWNNGAVSYSQHPADQVFAWDMDGQGASNRTLDPTRMETAKRQGPLKEPVSLIKLDTSKVFNTMDWSSYCKSCTSMVLVTCGSARYVATYHPLPQENSSMTRWAPLSTMAEV</sequence>
<evidence type="ECO:0000256" key="2">
    <source>
        <dbReference type="ARBA" id="ARBA00010846"/>
    </source>
</evidence>
<dbReference type="CDD" id="cd00121">
    <property type="entry name" value="MATH"/>
    <property type="match status" value="2"/>
</dbReference>
<dbReference type="InterPro" id="IPR056423">
    <property type="entry name" value="BACK_BPM_SPOP"/>
</dbReference>
<dbReference type="AlphaFoldDB" id="M8CKJ5"/>
<comment type="similarity">
    <text evidence="2">Belongs to the Tdpoz family.</text>
</comment>
<accession>M8CKJ5</accession>
<dbReference type="InterPro" id="IPR002083">
    <property type="entry name" value="MATH/TRAF_dom"/>
</dbReference>
<dbReference type="EnsemblPlants" id="EMT23916">
    <property type="protein sequence ID" value="EMT23916"/>
    <property type="gene ID" value="F775_33113"/>
</dbReference>
<evidence type="ECO:0000313" key="3">
    <source>
        <dbReference type="EnsemblPlants" id="EMT23916"/>
    </source>
</evidence>
<name>M8CKJ5_AEGTA</name>
<dbReference type="InterPro" id="IPR045005">
    <property type="entry name" value="BPM1-6"/>
</dbReference>
<dbReference type="GO" id="GO:0016567">
    <property type="term" value="P:protein ubiquitination"/>
    <property type="evidence" value="ECO:0007669"/>
    <property type="project" value="InterPro"/>
</dbReference>
<dbReference type="Pfam" id="PF22486">
    <property type="entry name" value="MATH_2"/>
    <property type="match status" value="1"/>
</dbReference>
<proteinExistence type="inferred from homology"/>
<dbReference type="ExpressionAtlas" id="M8CKJ5">
    <property type="expression patterns" value="baseline"/>
</dbReference>
<protein>
    <submittedName>
        <fullName evidence="3">Uncharacterized protein</fullName>
    </submittedName>
</protein>
<dbReference type="PANTHER" id="PTHR26379">
    <property type="entry name" value="BTB/POZ AND MATH DOMAIN-CONTAINING PROTEIN 1"/>
    <property type="match status" value="1"/>
</dbReference>
<reference evidence="3" key="1">
    <citation type="submission" date="2015-06" db="UniProtKB">
        <authorList>
            <consortium name="EnsemblPlants"/>
        </authorList>
    </citation>
    <scope>IDENTIFICATION</scope>
</reference>